<dbReference type="GO" id="GO:0046914">
    <property type="term" value="F:transition metal ion binding"/>
    <property type="evidence" value="ECO:0007669"/>
    <property type="project" value="InterPro"/>
</dbReference>
<sequence length="247" mass="26768">MTELIDTTEMYLRTVLELEEEGIPPMRARIVERLDHSGPTVSQTVSRMERDGLLTVQPDRRLALTEAGRETAVKVMRKHRLAERLLADVIGLDLSVVHDEACRWEHVMSEAVEERLVDLLHNPQISPYGMPIPGLAGLGAASEEAAHQALLQPLQSLPGTDQILSEAAPSELGGRFVLRGVPEVVQTHPEVLSLLGRCGLLAGGPFAARKEESGEVVVRALEPAEGVEAEDIRIPEASAHSIVVGQG</sequence>
<evidence type="ECO:0000256" key="6">
    <source>
        <dbReference type="ARBA" id="ARBA00023015"/>
    </source>
</evidence>
<dbReference type="Gene3D" id="2.30.30.90">
    <property type="match status" value="1"/>
</dbReference>
<dbReference type="InterPro" id="IPR036388">
    <property type="entry name" value="WH-like_DNA-bd_sf"/>
</dbReference>
<dbReference type="PROSITE" id="PS50944">
    <property type="entry name" value="HTH_DTXR"/>
    <property type="match status" value="1"/>
</dbReference>
<evidence type="ECO:0000256" key="5">
    <source>
        <dbReference type="ARBA" id="ARBA00023004"/>
    </source>
</evidence>
<evidence type="ECO:0000256" key="8">
    <source>
        <dbReference type="ARBA" id="ARBA00023163"/>
    </source>
</evidence>
<comment type="subunit">
    <text evidence="3">Homodimer.</text>
</comment>
<keyword evidence="7" id="KW-0238">DNA-binding</keyword>
<dbReference type="InterPro" id="IPR036390">
    <property type="entry name" value="WH_DNA-bd_sf"/>
</dbReference>
<dbReference type="Pfam" id="PF02742">
    <property type="entry name" value="Fe_dep_repr_C"/>
    <property type="match status" value="1"/>
</dbReference>
<comment type="subcellular location">
    <subcellularLocation>
        <location evidence="1">Cytoplasm</location>
    </subcellularLocation>
</comment>
<comment type="similarity">
    <text evidence="2">Belongs to the DtxR/MntR family.</text>
</comment>
<dbReference type="SMART" id="SM00529">
    <property type="entry name" value="HTH_DTXR"/>
    <property type="match status" value="1"/>
</dbReference>
<dbReference type="InterPro" id="IPR036421">
    <property type="entry name" value="Fe_dep_repressor_sf"/>
</dbReference>
<dbReference type="GO" id="GO:0003700">
    <property type="term" value="F:DNA-binding transcription factor activity"/>
    <property type="evidence" value="ECO:0007669"/>
    <property type="project" value="InterPro"/>
</dbReference>
<dbReference type="Gene3D" id="1.10.60.10">
    <property type="entry name" value="Iron dependent repressor, metal binding and dimerisation domain"/>
    <property type="match status" value="1"/>
</dbReference>
<evidence type="ECO:0000256" key="1">
    <source>
        <dbReference type="ARBA" id="ARBA00004496"/>
    </source>
</evidence>
<dbReference type="AlphaFoldDB" id="M2X9A3"/>
<evidence type="ECO:0000259" key="9">
    <source>
        <dbReference type="PROSITE" id="PS50944"/>
    </source>
</evidence>
<dbReference type="InterPro" id="IPR022687">
    <property type="entry name" value="HTH_DTXR"/>
</dbReference>
<dbReference type="SUPFAM" id="SSF46785">
    <property type="entry name" value="Winged helix' DNA-binding domain"/>
    <property type="match status" value="1"/>
</dbReference>
<dbReference type="InterPro" id="IPR001367">
    <property type="entry name" value="Fe_dep_repressor"/>
</dbReference>
<dbReference type="Gene3D" id="1.10.10.10">
    <property type="entry name" value="Winged helix-like DNA-binding domain superfamily/Winged helix DNA-binding domain"/>
    <property type="match status" value="1"/>
</dbReference>
<dbReference type="FunFam" id="1.10.60.10:FF:000001">
    <property type="entry name" value="Iron dependent repressor"/>
    <property type="match status" value="1"/>
</dbReference>
<dbReference type="RefSeq" id="WP_006215570.1">
    <property type="nucleotide sequence ID" value="NZ_ANHZ02000023.1"/>
</dbReference>
<protein>
    <submittedName>
        <fullName evidence="10">Iron-dependent repressor IdeR/DtxR</fullName>
    </submittedName>
</protein>
<organism evidence="10 11">
    <name type="scientific">Kocuria palustris PEL</name>
    <dbReference type="NCBI Taxonomy" id="1236550"/>
    <lineage>
        <taxon>Bacteria</taxon>
        <taxon>Bacillati</taxon>
        <taxon>Actinomycetota</taxon>
        <taxon>Actinomycetes</taxon>
        <taxon>Micrococcales</taxon>
        <taxon>Micrococcaceae</taxon>
        <taxon>Kocuria</taxon>
    </lineage>
</organism>
<dbReference type="STRING" id="71999.KPaMU14_02390"/>
<dbReference type="Proteomes" id="UP000009877">
    <property type="component" value="Unassembled WGS sequence"/>
</dbReference>
<dbReference type="GO" id="GO:0045892">
    <property type="term" value="P:negative regulation of DNA-templated transcription"/>
    <property type="evidence" value="ECO:0007669"/>
    <property type="project" value="TreeGrafter"/>
</dbReference>
<evidence type="ECO:0000256" key="4">
    <source>
        <dbReference type="ARBA" id="ARBA00022490"/>
    </source>
</evidence>
<dbReference type="Pfam" id="PF01325">
    <property type="entry name" value="Fe_dep_repress"/>
    <property type="match status" value="1"/>
</dbReference>
<evidence type="ECO:0000313" key="10">
    <source>
        <dbReference type="EMBL" id="EME35711.1"/>
    </source>
</evidence>
<accession>M2X9A3</accession>
<feature type="domain" description="HTH dtxR-type" evidence="9">
    <location>
        <begin position="1"/>
        <end position="65"/>
    </location>
</feature>
<dbReference type="GO" id="GO:0005737">
    <property type="term" value="C:cytoplasm"/>
    <property type="evidence" value="ECO:0007669"/>
    <property type="project" value="UniProtKB-SubCell"/>
</dbReference>
<evidence type="ECO:0000256" key="7">
    <source>
        <dbReference type="ARBA" id="ARBA00023125"/>
    </source>
</evidence>
<keyword evidence="4" id="KW-0963">Cytoplasm</keyword>
<reference evidence="10 11" key="1">
    <citation type="journal article" date="2014" name="Genome Announc.">
        <title>Draft Genome Sequence of Kocuria palustris PEL.</title>
        <authorList>
            <person name="Sharma G."/>
            <person name="Khatri I."/>
            <person name="Subramanian S."/>
        </authorList>
    </citation>
    <scope>NUCLEOTIDE SEQUENCE [LARGE SCALE GENOMIC DNA]</scope>
    <source>
        <strain evidence="10 11">PEL</strain>
    </source>
</reference>
<dbReference type="InterPro" id="IPR038157">
    <property type="entry name" value="FeoA_core_dom"/>
</dbReference>
<keyword evidence="5" id="KW-0408">Iron</keyword>
<dbReference type="PANTHER" id="PTHR33238:SF10">
    <property type="entry name" value="IRON-DEPENDENT REPRESSOR IDER"/>
    <property type="match status" value="1"/>
</dbReference>
<dbReference type="GO" id="GO:0046983">
    <property type="term" value="F:protein dimerization activity"/>
    <property type="evidence" value="ECO:0007669"/>
    <property type="project" value="InterPro"/>
</dbReference>
<gene>
    <name evidence="10" type="ORF">C884_01344</name>
</gene>
<keyword evidence="11" id="KW-1185">Reference proteome</keyword>
<dbReference type="EMBL" id="ANHZ02000023">
    <property type="protein sequence ID" value="EME35711.1"/>
    <property type="molecule type" value="Genomic_DNA"/>
</dbReference>
<keyword evidence="8" id="KW-0804">Transcription</keyword>
<dbReference type="PANTHER" id="PTHR33238">
    <property type="entry name" value="IRON (METAL) DEPENDENT REPRESSOR, DTXR FAMILY"/>
    <property type="match status" value="1"/>
</dbReference>
<proteinExistence type="inferred from homology"/>
<comment type="caution">
    <text evidence="10">The sequence shown here is derived from an EMBL/GenBank/DDBJ whole genome shotgun (WGS) entry which is preliminary data.</text>
</comment>
<dbReference type="SUPFAM" id="SSF47979">
    <property type="entry name" value="Iron-dependent repressor protein, dimerization domain"/>
    <property type="match status" value="1"/>
</dbReference>
<evidence type="ECO:0000313" key="11">
    <source>
        <dbReference type="Proteomes" id="UP000009877"/>
    </source>
</evidence>
<evidence type="ECO:0000256" key="2">
    <source>
        <dbReference type="ARBA" id="ARBA00007871"/>
    </source>
</evidence>
<evidence type="ECO:0000256" key="3">
    <source>
        <dbReference type="ARBA" id="ARBA00011738"/>
    </source>
</evidence>
<dbReference type="InterPro" id="IPR050536">
    <property type="entry name" value="DtxR_MntR_Metal-Reg"/>
</dbReference>
<keyword evidence="6" id="KW-0805">Transcription regulation</keyword>
<dbReference type="InterPro" id="IPR022689">
    <property type="entry name" value="Iron_dep_repressor"/>
</dbReference>
<name>M2X9A3_9MICC</name>
<dbReference type="GO" id="GO:0003677">
    <property type="term" value="F:DNA binding"/>
    <property type="evidence" value="ECO:0007669"/>
    <property type="project" value="UniProtKB-KW"/>
</dbReference>